<evidence type="ECO:0000256" key="8">
    <source>
        <dbReference type="ARBA" id="ARBA00022989"/>
    </source>
</evidence>
<proteinExistence type="inferred from homology"/>
<keyword evidence="5" id="KW-0934">Plastid</keyword>
<keyword evidence="8 13" id="KW-1133">Transmembrane helix</keyword>
<comment type="catalytic activity">
    <reaction evidence="11">
        <text>a plastoquinone + NADPH + (n+1) H(+)(in) = a plastoquinol + NADP(+) + n H(+)(out)</text>
        <dbReference type="Rhea" id="RHEA:42612"/>
        <dbReference type="Rhea" id="RHEA-COMP:9561"/>
        <dbReference type="Rhea" id="RHEA-COMP:9562"/>
        <dbReference type="ChEBI" id="CHEBI:15378"/>
        <dbReference type="ChEBI" id="CHEBI:17757"/>
        <dbReference type="ChEBI" id="CHEBI:57783"/>
        <dbReference type="ChEBI" id="CHEBI:58349"/>
        <dbReference type="ChEBI" id="CHEBI:62192"/>
    </reaction>
</comment>
<dbReference type="eggNOG" id="KOG4668">
    <property type="taxonomic scope" value="Eukaryota"/>
</dbReference>
<dbReference type="PANTHER" id="PTHR42829">
    <property type="entry name" value="NADH-UBIQUINONE OXIDOREDUCTASE CHAIN 5"/>
    <property type="match status" value="1"/>
</dbReference>
<evidence type="ECO:0000256" key="7">
    <source>
        <dbReference type="ARBA" id="ARBA00022967"/>
    </source>
</evidence>
<reference evidence="15" key="2">
    <citation type="submission" date="2015-06" db="UniProtKB">
        <authorList>
            <consortium name="EnsemblPlants"/>
        </authorList>
    </citation>
    <scope>IDENTIFICATION</scope>
    <source>
        <strain evidence="15">cv. Heinz 1706</strain>
    </source>
</reference>
<keyword evidence="16" id="KW-1185">Reference proteome</keyword>
<dbReference type="PRINTS" id="PR01434">
    <property type="entry name" value="NADHDHGNASE5"/>
</dbReference>
<evidence type="ECO:0000313" key="16">
    <source>
        <dbReference type="Proteomes" id="UP000004994"/>
    </source>
</evidence>
<evidence type="ECO:0000256" key="9">
    <source>
        <dbReference type="ARBA" id="ARBA00023027"/>
    </source>
</evidence>
<comment type="subcellular location">
    <subcellularLocation>
        <location evidence="1">Membrane</location>
        <topology evidence="1">Multi-pass membrane protein</topology>
    </subcellularLocation>
    <subcellularLocation>
        <location evidence="2">Plastid</location>
        <location evidence="2">Chloroplast thylakoid membrane</location>
    </subcellularLocation>
</comment>
<feature type="transmembrane region" description="Helical" evidence="13">
    <location>
        <begin position="104"/>
        <end position="123"/>
    </location>
</feature>
<protein>
    <recommendedName>
        <fullName evidence="14">NADH:quinone oxidoreductase/Mrp antiporter transmembrane domain-containing protein</fullName>
    </recommendedName>
</protein>
<comment type="similarity">
    <text evidence="3">Belongs to the complex I subunit 5 family.</text>
</comment>
<dbReference type="EnsemblPlants" id="Solyc02g011710.1.1">
    <property type="protein sequence ID" value="Solyc02g011710.1.1"/>
    <property type="gene ID" value="Solyc02g011710.1"/>
</dbReference>
<dbReference type="OMA" id="YENTHET"/>
<evidence type="ECO:0000256" key="10">
    <source>
        <dbReference type="ARBA" id="ARBA00023136"/>
    </source>
</evidence>
<evidence type="ECO:0000313" key="15">
    <source>
        <dbReference type="EnsemblPlants" id="Solyc02g011710.1.1"/>
    </source>
</evidence>
<dbReference type="PhylomeDB" id="K4B4H0"/>
<dbReference type="AlphaFoldDB" id="K4B4H0"/>
<dbReference type="HOGENOM" id="CLU_007100_5_0_1"/>
<evidence type="ECO:0000256" key="3">
    <source>
        <dbReference type="ARBA" id="ARBA00008200"/>
    </source>
</evidence>
<organism evidence="15">
    <name type="scientific">Solanum lycopersicum</name>
    <name type="common">Tomato</name>
    <name type="synonym">Lycopersicon esculentum</name>
    <dbReference type="NCBI Taxonomy" id="4081"/>
    <lineage>
        <taxon>Eukaryota</taxon>
        <taxon>Viridiplantae</taxon>
        <taxon>Streptophyta</taxon>
        <taxon>Embryophyta</taxon>
        <taxon>Tracheophyta</taxon>
        <taxon>Spermatophyta</taxon>
        <taxon>Magnoliopsida</taxon>
        <taxon>eudicotyledons</taxon>
        <taxon>Gunneridae</taxon>
        <taxon>Pentapetalae</taxon>
        <taxon>asterids</taxon>
        <taxon>lamiids</taxon>
        <taxon>Solanales</taxon>
        <taxon>Solanaceae</taxon>
        <taxon>Solanoideae</taxon>
        <taxon>Solaneae</taxon>
        <taxon>Solanum</taxon>
        <taxon>Solanum subgen. Lycopersicon</taxon>
    </lineage>
</organism>
<dbReference type="InterPro" id="IPR001750">
    <property type="entry name" value="ND/Mrp_TM"/>
</dbReference>
<keyword evidence="7" id="KW-1278">Translocase</keyword>
<evidence type="ECO:0000256" key="11">
    <source>
        <dbReference type="ARBA" id="ARBA00047726"/>
    </source>
</evidence>
<evidence type="ECO:0000256" key="5">
    <source>
        <dbReference type="ARBA" id="ARBA00022640"/>
    </source>
</evidence>
<dbReference type="GO" id="GO:0042773">
    <property type="term" value="P:ATP synthesis coupled electron transport"/>
    <property type="evidence" value="ECO:0007669"/>
    <property type="project" value="InterPro"/>
</dbReference>
<name>K4B4H0_SOLLC</name>
<dbReference type="InParanoid" id="K4B4H0"/>
<feature type="domain" description="NADH:quinone oxidoreductase/Mrp antiporter transmembrane" evidence="14">
    <location>
        <begin position="47"/>
        <end position="149"/>
    </location>
</feature>
<dbReference type="InterPro" id="IPR003945">
    <property type="entry name" value="NU5C-like"/>
</dbReference>
<evidence type="ECO:0000256" key="4">
    <source>
        <dbReference type="ARBA" id="ARBA00022448"/>
    </source>
</evidence>
<evidence type="ECO:0000256" key="13">
    <source>
        <dbReference type="SAM" id="Phobius"/>
    </source>
</evidence>
<keyword evidence="10 13" id="KW-0472">Membrane</keyword>
<keyword evidence="9" id="KW-0520">NAD</keyword>
<feature type="transmembrane region" description="Helical" evidence="13">
    <location>
        <begin position="21"/>
        <end position="47"/>
    </location>
</feature>
<evidence type="ECO:0000256" key="12">
    <source>
        <dbReference type="ARBA" id="ARBA00048026"/>
    </source>
</evidence>
<sequence length="162" mass="18111">MVAAGNFFVARLLNLLRVIPYLMYLISVIGIIKVLSGASLALVWGIIEALYIHFITHAYFKALLFLGSGSIIHSMETIVGYSPAKSQNMGLMGGLRKHIPIRKITFLLGTLSLCGIPPLACFWSKDKILNKSWLYLQIFAIIAWATTGLTSFYMFQIYLLTF</sequence>
<accession>K4B4H0</accession>
<evidence type="ECO:0000256" key="1">
    <source>
        <dbReference type="ARBA" id="ARBA00004141"/>
    </source>
</evidence>
<reference evidence="15" key="1">
    <citation type="journal article" date="2012" name="Nature">
        <title>The tomato genome sequence provides insights into fleshy fruit evolution.</title>
        <authorList>
            <consortium name="Tomato Genome Consortium"/>
        </authorList>
    </citation>
    <scope>NUCLEOTIDE SEQUENCE [LARGE SCALE GENOMIC DNA]</scope>
    <source>
        <strain evidence="15">cv. Heinz 1706</strain>
    </source>
</reference>
<dbReference type="Proteomes" id="UP000004994">
    <property type="component" value="Chromosome 2"/>
</dbReference>
<evidence type="ECO:0000256" key="2">
    <source>
        <dbReference type="ARBA" id="ARBA00004334"/>
    </source>
</evidence>
<feature type="transmembrane region" description="Helical" evidence="13">
    <location>
        <begin position="135"/>
        <end position="159"/>
    </location>
</feature>
<dbReference type="Gramene" id="Solyc02g011710.1.1">
    <property type="protein sequence ID" value="Solyc02g011710.1.1"/>
    <property type="gene ID" value="Solyc02g011710.1"/>
</dbReference>
<dbReference type="PANTHER" id="PTHR42829:SF2">
    <property type="entry name" value="NADH-UBIQUINONE OXIDOREDUCTASE CHAIN 5"/>
    <property type="match status" value="1"/>
</dbReference>
<feature type="transmembrane region" description="Helical" evidence="13">
    <location>
        <begin position="59"/>
        <end position="84"/>
    </location>
</feature>
<keyword evidence="4" id="KW-0813">Transport</keyword>
<dbReference type="STRING" id="4081.K4B4H0"/>
<dbReference type="PaxDb" id="4081-Solyc02g011710.1.1"/>
<evidence type="ECO:0000256" key="6">
    <source>
        <dbReference type="ARBA" id="ARBA00022692"/>
    </source>
</evidence>
<evidence type="ECO:0000259" key="14">
    <source>
        <dbReference type="Pfam" id="PF00361"/>
    </source>
</evidence>
<keyword evidence="6 13" id="KW-0812">Transmembrane</keyword>
<dbReference type="Pfam" id="PF00361">
    <property type="entry name" value="Proton_antipo_M"/>
    <property type="match status" value="1"/>
</dbReference>
<dbReference type="GO" id="GO:0008137">
    <property type="term" value="F:NADH dehydrogenase (ubiquinone) activity"/>
    <property type="evidence" value="ECO:0007669"/>
    <property type="project" value="InterPro"/>
</dbReference>
<comment type="catalytic activity">
    <reaction evidence="12">
        <text>a plastoquinone + NADH + (n+1) H(+)(in) = a plastoquinol + NAD(+) + n H(+)(out)</text>
        <dbReference type="Rhea" id="RHEA:42608"/>
        <dbReference type="Rhea" id="RHEA-COMP:9561"/>
        <dbReference type="Rhea" id="RHEA-COMP:9562"/>
        <dbReference type="ChEBI" id="CHEBI:15378"/>
        <dbReference type="ChEBI" id="CHEBI:17757"/>
        <dbReference type="ChEBI" id="CHEBI:57540"/>
        <dbReference type="ChEBI" id="CHEBI:57945"/>
        <dbReference type="ChEBI" id="CHEBI:62192"/>
    </reaction>
</comment>
<dbReference type="GO" id="GO:0009535">
    <property type="term" value="C:chloroplast thylakoid membrane"/>
    <property type="evidence" value="ECO:0007669"/>
    <property type="project" value="UniProtKB-SubCell"/>
</dbReference>